<name>A0A061RPC2_9CHLO</name>
<accession>A0A061RPC2</accession>
<gene>
    <name evidence="1" type="ORF">TSPGSL018_25137</name>
</gene>
<reference evidence="1" key="1">
    <citation type="submission" date="2014-05" db="EMBL/GenBank/DDBJ databases">
        <title>The transcriptome of the halophilic microalga Tetraselmis sp. GSL018 isolated from the Great Salt Lake, Utah.</title>
        <authorList>
            <person name="Jinkerson R.E."/>
            <person name="D'Adamo S."/>
            <person name="Posewitz M.C."/>
        </authorList>
    </citation>
    <scope>NUCLEOTIDE SEQUENCE</scope>
    <source>
        <strain evidence="1">GSL018</strain>
    </source>
</reference>
<dbReference type="AlphaFoldDB" id="A0A061RPC2"/>
<evidence type="ECO:0000313" key="1">
    <source>
        <dbReference type="EMBL" id="JAC74737.1"/>
    </source>
</evidence>
<feature type="non-terminal residue" evidence="1">
    <location>
        <position position="83"/>
    </location>
</feature>
<protein>
    <submittedName>
        <fullName evidence="1">Uncharacterized protein</fullName>
    </submittedName>
</protein>
<proteinExistence type="predicted"/>
<feature type="non-terminal residue" evidence="1">
    <location>
        <position position="1"/>
    </location>
</feature>
<organism evidence="1">
    <name type="scientific">Tetraselmis sp. GSL018</name>
    <dbReference type="NCBI Taxonomy" id="582737"/>
    <lineage>
        <taxon>Eukaryota</taxon>
        <taxon>Viridiplantae</taxon>
        <taxon>Chlorophyta</taxon>
        <taxon>core chlorophytes</taxon>
        <taxon>Chlorodendrophyceae</taxon>
        <taxon>Chlorodendrales</taxon>
        <taxon>Chlorodendraceae</taxon>
        <taxon>Tetraselmis</taxon>
    </lineage>
</organism>
<sequence length="83" mass="9142">GFPQISWMRYTLFANLVMFGEHRVADHRGAAAFPAHCARVSSAIPFLHAYTQPVHVARMLAFEVSATSEAATARIPSTAARWL</sequence>
<dbReference type="EMBL" id="GBEZ01011004">
    <property type="protein sequence ID" value="JAC74737.1"/>
    <property type="molecule type" value="Transcribed_RNA"/>
</dbReference>